<name>A0A8B6D7X9_MYTGA</name>
<organism evidence="1 2">
    <name type="scientific">Mytilus galloprovincialis</name>
    <name type="common">Mediterranean mussel</name>
    <dbReference type="NCBI Taxonomy" id="29158"/>
    <lineage>
        <taxon>Eukaryota</taxon>
        <taxon>Metazoa</taxon>
        <taxon>Spiralia</taxon>
        <taxon>Lophotrochozoa</taxon>
        <taxon>Mollusca</taxon>
        <taxon>Bivalvia</taxon>
        <taxon>Autobranchia</taxon>
        <taxon>Pteriomorphia</taxon>
        <taxon>Mytilida</taxon>
        <taxon>Mytiloidea</taxon>
        <taxon>Mytilidae</taxon>
        <taxon>Mytilinae</taxon>
        <taxon>Mytilus</taxon>
    </lineage>
</organism>
<sequence length="236" mass="27585">MDDPVCCRSCRMECGSMECFNHPTLAPEERWKRHTLSIRDIKSESAKYCRCIKCYKAESPNSIPIITVSGPVKNGTDVVFGTHKCYNRSVKKEIKDNFLSALISNVTSRHQCNVWIITYQKKEVGFANNKARTGVDETFVLAHTIFNEEENNMTNVWRWTILYLTDLLVRNAVRWSVLSTTSCRQRRMGKRHTLSAGDNKSECDKYWRCNKSYKAFDRRNRRMKDDESRLCQDLEE</sequence>
<gene>
    <name evidence="1" type="ORF">MGAL_10B074023</name>
</gene>
<evidence type="ECO:0000313" key="1">
    <source>
        <dbReference type="EMBL" id="VDI15432.1"/>
    </source>
</evidence>
<evidence type="ECO:0000313" key="2">
    <source>
        <dbReference type="Proteomes" id="UP000596742"/>
    </source>
</evidence>
<protein>
    <submittedName>
        <fullName evidence="1">Uncharacterized protein</fullName>
    </submittedName>
</protein>
<dbReference type="Proteomes" id="UP000596742">
    <property type="component" value="Unassembled WGS sequence"/>
</dbReference>
<comment type="caution">
    <text evidence="1">The sequence shown here is derived from an EMBL/GenBank/DDBJ whole genome shotgun (WGS) entry which is preliminary data.</text>
</comment>
<keyword evidence="2" id="KW-1185">Reference proteome</keyword>
<reference evidence="1" key="1">
    <citation type="submission" date="2018-11" db="EMBL/GenBank/DDBJ databases">
        <authorList>
            <person name="Alioto T."/>
            <person name="Alioto T."/>
        </authorList>
    </citation>
    <scope>NUCLEOTIDE SEQUENCE</scope>
</reference>
<accession>A0A8B6D7X9</accession>
<proteinExistence type="predicted"/>
<dbReference type="EMBL" id="UYJE01002980">
    <property type="protein sequence ID" value="VDI15432.1"/>
    <property type="molecule type" value="Genomic_DNA"/>
</dbReference>
<dbReference type="AlphaFoldDB" id="A0A8B6D7X9"/>